<organism evidence="3 4">
    <name type="scientific">Nephila pilipes</name>
    <name type="common">Giant wood spider</name>
    <name type="synonym">Nephila maculata</name>
    <dbReference type="NCBI Taxonomy" id="299642"/>
    <lineage>
        <taxon>Eukaryota</taxon>
        <taxon>Metazoa</taxon>
        <taxon>Ecdysozoa</taxon>
        <taxon>Arthropoda</taxon>
        <taxon>Chelicerata</taxon>
        <taxon>Arachnida</taxon>
        <taxon>Araneae</taxon>
        <taxon>Araneomorphae</taxon>
        <taxon>Entelegynae</taxon>
        <taxon>Araneoidea</taxon>
        <taxon>Nephilidae</taxon>
        <taxon>Nephila</taxon>
    </lineage>
</organism>
<gene>
    <name evidence="3" type="primary">PDE12</name>
    <name evidence="3" type="ORF">NPIL_150701</name>
</gene>
<dbReference type="AlphaFoldDB" id="A0A8X6TJP6"/>
<dbReference type="InterPro" id="IPR048821">
    <property type="entry name" value="PDE12-like_N"/>
</dbReference>
<evidence type="ECO:0000313" key="3">
    <source>
        <dbReference type="EMBL" id="GFT17840.1"/>
    </source>
</evidence>
<dbReference type="GO" id="GO:0005739">
    <property type="term" value="C:mitochondrion"/>
    <property type="evidence" value="ECO:0007669"/>
    <property type="project" value="TreeGrafter"/>
</dbReference>
<feature type="domain" description="Endonuclease/exonuclease/phosphatase" evidence="1">
    <location>
        <begin position="458"/>
        <end position="572"/>
    </location>
</feature>
<proteinExistence type="predicted"/>
<dbReference type="InterPro" id="IPR036691">
    <property type="entry name" value="Endo/exonu/phosph_ase_sf"/>
</dbReference>
<dbReference type="PANTHER" id="PTHR12121:SF37">
    <property type="entry name" value="2',5'-PHOSPHODIESTERASE 12"/>
    <property type="match status" value="1"/>
</dbReference>
<dbReference type="GO" id="GO:0000288">
    <property type="term" value="P:nuclear-transcribed mRNA catabolic process, deadenylation-dependent decay"/>
    <property type="evidence" value="ECO:0007669"/>
    <property type="project" value="TreeGrafter"/>
</dbReference>
<dbReference type="Gene3D" id="3.60.10.10">
    <property type="entry name" value="Endonuclease/exonuclease/phosphatase"/>
    <property type="match status" value="2"/>
</dbReference>
<dbReference type="Pfam" id="PF21171">
    <property type="entry name" value="PDE12-like_N"/>
    <property type="match status" value="1"/>
</dbReference>
<dbReference type="InterPro" id="IPR005135">
    <property type="entry name" value="Endo/exonuclease/phosphatase"/>
</dbReference>
<comment type="caution">
    <text evidence="3">The sequence shown here is derived from an EMBL/GenBank/DDBJ whole genome shotgun (WGS) entry which is preliminary data.</text>
</comment>
<feature type="domain" description="2',5'-phosphodiesterase 12-like N-terminal" evidence="2">
    <location>
        <begin position="169"/>
        <end position="271"/>
    </location>
</feature>
<evidence type="ECO:0000313" key="4">
    <source>
        <dbReference type="Proteomes" id="UP000887013"/>
    </source>
</evidence>
<evidence type="ECO:0000259" key="1">
    <source>
        <dbReference type="Pfam" id="PF03372"/>
    </source>
</evidence>
<accession>A0A8X6TJP6</accession>
<dbReference type="Pfam" id="PF03372">
    <property type="entry name" value="Exo_endo_phos"/>
    <property type="match status" value="1"/>
</dbReference>
<protein>
    <submittedName>
        <fullName evidence="3">2',5'-phosphodiesterase 12</fullName>
    </submittedName>
</protein>
<dbReference type="GO" id="GO:0000175">
    <property type="term" value="F:3'-5'-RNA exonuclease activity"/>
    <property type="evidence" value="ECO:0007669"/>
    <property type="project" value="TreeGrafter"/>
</dbReference>
<name>A0A8X6TJP6_NEPPI</name>
<evidence type="ECO:0000259" key="2">
    <source>
        <dbReference type="Pfam" id="PF21171"/>
    </source>
</evidence>
<reference evidence="3" key="1">
    <citation type="submission" date="2020-08" db="EMBL/GenBank/DDBJ databases">
        <title>Multicomponent nature underlies the extraordinary mechanical properties of spider dragline silk.</title>
        <authorList>
            <person name="Kono N."/>
            <person name="Nakamura H."/>
            <person name="Mori M."/>
            <person name="Yoshida Y."/>
            <person name="Ohtoshi R."/>
            <person name="Malay A.D."/>
            <person name="Moran D.A.P."/>
            <person name="Tomita M."/>
            <person name="Numata K."/>
            <person name="Arakawa K."/>
        </authorList>
    </citation>
    <scope>NUCLEOTIDE SEQUENCE</scope>
</reference>
<dbReference type="EMBL" id="BMAW01058750">
    <property type="protein sequence ID" value="GFT17840.1"/>
    <property type="molecule type" value="Genomic_DNA"/>
</dbReference>
<dbReference type="OrthoDB" id="412787at2759"/>
<dbReference type="SUPFAM" id="SSF56219">
    <property type="entry name" value="DNase I-like"/>
    <property type="match status" value="1"/>
</dbReference>
<dbReference type="Proteomes" id="UP000887013">
    <property type="component" value="Unassembled WGS sequence"/>
</dbReference>
<sequence length="582" mass="66666">MYIHKSSFHWLPATIPVCNCIVDRKLHLSILSTLEKFVVFHPSRTMSNCAKVFVKHIETENKMKIYFNFGSSELPDRTFTFLRSKDEKLIVTMSRVKLKLLEAFNNKLKKRKKKGVSENNEANENQFDVLLSLSRAGEELSDDLKNADAWTENTQFQINGFVYKITENPPSVLELSLPKSIMTGFPVYPKVELEYCSKEQCDFTWYRIISKSEKLSIEPEKILKIKNENWLFLSKSYFYIPSETDINCKLKVSCLPKNGEKIGLEETAVSTNLVQEGPEKCPFEYRHEFTKEITEPGKMRCVSYNILADLYADSETARTTLFPYCPAEALMLDYRRQLYLKEIIEITFKSLFSGSNVCIKILCSRRDVEHCSVYKKADLKVFYGIESALTSTGLFELPYEKGGQAVLLESIDIPQKRILVGNTHLYFHPDSDNIRLLQASSCILYLENLLLKYQKENPSCITSLILCGDFNSCPEFGVYHLMTTGSLNEDCIDWHSNPEENVSGIPLKHTLSLDSACGTPPYTNYTEGFVGCLDYIFYNKAHLQVEDMVPFPNHELVIKNTALPSRVFPSDHIALICTLGWK</sequence>
<keyword evidence="4" id="KW-1185">Reference proteome</keyword>
<dbReference type="InterPro" id="IPR050410">
    <property type="entry name" value="CCR4/nocturin_mRNA_transcr"/>
</dbReference>
<dbReference type="PANTHER" id="PTHR12121">
    <property type="entry name" value="CARBON CATABOLITE REPRESSOR PROTEIN 4"/>
    <property type="match status" value="1"/>
</dbReference>